<dbReference type="FunCoup" id="A0A6P3ZKJ3">
    <property type="interactions" value="62"/>
</dbReference>
<protein>
    <submittedName>
        <fullName evidence="3">Uncharacterized protein LOC107415581</fullName>
    </submittedName>
</protein>
<feature type="transmembrane region" description="Helical" evidence="1">
    <location>
        <begin position="208"/>
        <end position="236"/>
    </location>
</feature>
<evidence type="ECO:0000313" key="3">
    <source>
        <dbReference type="RefSeq" id="XP_015879419.4"/>
    </source>
</evidence>
<keyword evidence="1" id="KW-0812">Transmembrane</keyword>
<feature type="transmembrane region" description="Helical" evidence="1">
    <location>
        <begin position="53"/>
        <end position="74"/>
    </location>
</feature>
<feature type="transmembrane region" description="Helical" evidence="1">
    <location>
        <begin position="125"/>
        <end position="151"/>
    </location>
</feature>
<proteinExistence type="predicted"/>
<feature type="transmembrane region" description="Helical" evidence="1">
    <location>
        <begin position="257"/>
        <end position="279"/>
    </location>
</feature>
<organism evidence="2 3">
    <name type="scientific">Ziziphus jujuba</name>
    <name type="common">Chinese jujube</name>
    <name type="synonym">Ziziphus sativa</name>
    <dbReference type="NCBI Taxonomy" id="326968"/>
    <lineage>
        <taxon>Eukaryota</taxon>
        <taxon>Viridiplantae</taxon>
        <taxon>Streptophyta</taxon>
        <taxon>Embryophyta</taxon>
        <taxon>Tracheophyta</taxon>
        <taxon>Spermatophyta</taxon>
        <taxon>Magnoliopsida</taxon>
        <taxon>eudicotyledons</taxon>
        <taxon>Gunneridae</taxon>
        <taxon>Pentapetalae</taxon>
        <taxon>rosids</taxon>
        <taxon>fabids</taxon>
        <taxon>Rosales</taxon>
        <taxon>Rhamnaceae</taxon>
        <taxon>Paliureae</taxon>
        <taxon>Ziziphus</taxon>
    </lineage>
</organism>
<evidence type="ECO:0000313" key="2">
    <source>
        <dbReference type="Proteomes" id="UP001652623"/>
    </source>
</evidence>
<feature type="transmembrane region" description="Helical" evidence="1">
    <location>
        <begin position="291"/>
        <end position="316"/>
    </location>
</feature>
<evidence type="ECO:0000256" key="1">
    <source>
        <dbReference type="SAM" id="Phobius"/>
    </source>
</evidence>
<dbReference type="GeneID" id="107415581"/>
<keyword evidence="2" id="KW-1185">Reference proteome</keyword>
<accession>A0A6P3ZKJ3</accession>
<dbReference type="InParanoid" id="A0A6P3ZKJ3"/>
<dbReference type="Proteomes" id="UP001652623">
    <property type="component" value="Chromosome 1"/>
</dbReference>
<keyword evidence="1" id="KW-1133">Transmembrane helix</keyword>
<reference evidence="2" key="1">
    <citation type="submission" date="2025-05" db="UniProtKB">
        <authorList>
            <consortium name="RefSeq"/>
        </authorList>
    </citation>
    <scope>NUCLEOTIDE SEQUENCE [LARGE SCALE GENOMIC DNA]</scope>
</reference>
<name>A0A6P3ZKJ3_ZIZJJ</name>
<dbReference type="KEGG" id="zju:107415581"/>
<gene>
    <name evidence="3" type="primary">LOC107415581</name>
</gene>
<keyword evidence="1" id="KW-0472">Membrane</keyword>
<dbReference type="PANTHER" id="PTHR33133">
    <property type="entry name" value="OS08G0107100 PROTEIN-RELATED"/>
    <property type="match status" value="1"/>
</dbReference>
<dbReference type="AlphaFoldDB" id="A0A6P3ZKJ3"/>
<feature type="transmembrane region" description="Helical" evidence="1">
    <location>
        <begin position="172"/>
        <end position="202"/>
    </location>
</feature>
<dbReference type="RefSeq" id="XP_015879419.4">
    <property type="nucleotide sequence ID" value="XM_016023933.4"/>
</dbReference>
<dbReference type="PANTHER" id="PTHR33133:SF1">
    <property type="entry name" value="EXPRESSED PROTEIN-RELATED"/>
    <property type="match status" value="1"/>
</dbReference>
<sequence>MALLLFPHSVPKRKSKIDLNYKLFPMEYFRQTLMGFVEILMKTYKIFSTNGKLIPFITLLFLLIQSIFFLLNFFSVKPLVIHLARKLIISLLLVGDNPTANHASDFTKLVTVLEADAQILVGLEWIFLLVSSFTSLFFAVVTILASSATYAGKSINVKELLSLVWKPWIRAFVTVFYITLLELGYIFMASSFMLPFVLILGVDLAKSFSYIIIFVLASIFYCYLSVVWNLALAVSVMEEKYSGIEALGKAGQLVKGLKLQGFLTNLAFGILYCVAFQVIRKMNEKQSEAVGISIALFAIDFMLLVKMFLVIAYTVLYHECKKSHGEEIEVQKSIEYTKVPAGVPLIIRADLP</sequence>
<reference evidence="3" key="2">
    <citation type="submission" date="2025-08" db="UniProtKB">
        <authorList>
            <consortium name="RefSeq"/>
        </authorList>
    </citation>
    <scope>IDENTIFICATION</scope>
    <source>
        <tissue evidence="3">Seedling</tissue>
    </source>
</reference>